<dbReference type="PANTHER" id="PTHR43260:SF1">
    <property type="entry name" value="KSDD-LIKE STEROID DEHYDROGENASE RV0785"/>
    <property type="match status" value="1"/>
</dbReference>
<evidence type="ECO:0000313" key="4">
    <source>
        <dbReference type="EMBL" id="PTQ55314.1"/>
    </source>
</evidence>
<dbReference type="InterPro" id="IPR003953">
    <property type="entry name" value="FAD-dep_OxRdtase_2_FAD-bd"/>
</dbReference>
<dbReference type="AlphaFoldDB" id="A0A2R6XY11"/>
<reference evidence="5" key="1">
    <citation type="journal article" date="2018" name="Sci. Rep.">
        <title>Lignite coal burning seam in the remote Altai Mountains harbors a hydrogen-driven thermophilic microbial community.</title>
        <authorList>
            <person name="Kadnikov V.V."/>
            <person name="Mardanov A.V."/>
            <person name="Ivasenko D.A."/>
            <person name="Antsiferov D.V."/>
            <person name="Beletsky A.V."/>
            <person name="Karnachuk O.V."/>
            <person name="Ravin N.V."/>
        </authorList>
    </citation>
    <scope>NUCLEOTIDE SEQUENCE [LARGE SCALE GENOMIC DNA]</scope>
</reference>
<dbReference type="InterPro" id="IPR036188">
    <property type="entry name" value="FAD/NAD-bd_sf"/>
</dbReference>
<dbReference type="PRINTS" id="PR00411">
    <property type="entry name" value="PNDRDTASEI"/>
</dbReference>
<dbReference type="Proteomes" id="UP000244338">
    <property type="component" value="Unassembled WGS sequence"/>
</dbReference>
<name>A0A2R6XY11_9BACL</name>
<dbReference type="Pfam" id="PF00890">
    <property type="entry name" value="FAD_binding_2"/>
    <property type="match status" value="2"/>
</dbReference>
<feature type="domain" description="FAD-dependent oxidoreductase 2 FAD-binding" evidence="3">
    <location>
        <begin position="76"/>
        <end position="199"/>
    </location>
</feature>
<dbReference type="SUPFAM" id="SSF51905">
    <property type="entry name" value="FAD/NAD(P)-binding domain"/>
    <property type="match status" value="1"/>
</dbReference>
<sequence>MEADVMVVGGGLAGLVAATEACARGKKVILLDQEGRQVLGRLGKGLAAPVQAFLDKGSDFLQARDLEELVQKMNRLTEQDLLDPKKIRREVELRDLQMQNPYAKDSQVMAIHNARRSRGDRLIRVAKPHRLLDPAHGPLIAVRLWILTRKTLGGLPTDLEGRVLTPGGQPLPGLFACGEAAGFGGGGVHGYRSLEGTFLGGCLFSGRQAGRGASK</sequence>
<keyword evidence="2" id="KW-0560">Oxidoreductase</keyword>
<dbReference type="InterPro" id="IPR014614">
    <property type="entry name" value="KsdD_DH"/>
</dbReference>
<dbReference type="PANTHER" id="PTHR43260">
    <property type="entry name" value="3-KETOSTEROID-DELTA-1-DEHYDROGENASE"/>
    <property type="match status" value="1"/>
</dbReference>
<dbReference type="Gene3D" id="3.50.50.60">
    <property type="entry name" value="FAD/NAD(P)-binding domain"/>
    <property type="match status" value="2"/>
</dbReference>
<keyword evidence="1" id="KW-0285">Flavoprotein</keyword>
<evidence type="ECO:0000259" key="3">
    <source>
        <dbReference type="Pfam" id="PF00890"/>
    </source>
</evidence>
<organism evidence="4 5">
    <name type="scientific">Candidatus Carbonibacillus altaicus</name>
    <dbReference type="NCBI Taxonomy" id="2163959"/>
    <lineage>
        <taxon>Bacteria</taxon>
        <taxon>Bacillati</taxon>
        <taxon>Bacillota</taxon>
        <taxon>Bacilli</taxon>
        <taxon>Bacillales</taxon>
        <taxon>Candidatus Carbonibacillus</taxon>
    </lineage>
</organism>
<dbReference type="Gene3D" id="3.90.700.10">
    <property type="entry name" value="Succinate dehydrogenase/fumarate reductase flavoprotein, catalytic domain"/>
    <property type="match status" value="1"/>
</dbReference>
<proteinExistence type="predicted"/>
<evidence type="ECO:0000256" key="2">
    <source>
        <dbReference type="ARBA" id="ARBA00023002"/>
    </source>
</evidence>
<evidence type="ECO:0000313" key="5">
    <source>
        <dbReference type="Proteomes" id="UP000244338"/>
    </source>
</evidence>
<protein>
    <submittedName>
        <fullName evidence="4">Dehydrogenase</fullName>
    </submittedName>
</protein>
<accession>A0A2R6XY11</accession>
<dbReference type="InterPro" id="IPR027477">
    <property type="entry name" value="Succ_DH/fumarate_Rdtase_cat_sf"/>
</dbReference>
<dbReference type="GO" id="GO:0033765">
    <property type="term" value="F:steroid dehydrogenase activity, acting on the CH-CH group of donors"/>
    <property type="evidence" value="ECO:0007669"/>
    <property type="project" value="UniProtKB-ARBA"/>
</dbReference>
<feature type="domain" description="FAD-dependent oxidoreductase 2 FAD-binding" evidence="3">
    <location>
        <begin position="4"/>
        <end position="36"/>
    </location>
</feature>
<comment type="caution">
    <text evidence="4">The sequence shown here is derived from an EMBL/GenBank/DDBJ whole genome shotgun (WGS) entry which is preliminary data.</text>
</comment>
<evidence type="ECO:0000256" key="1">
    <source>
        <dbReference type="ARBA" id="ARBA00022630"/>
    </source>
</evidence>
<gene>
    <name evidence="4" type="ORF">BSOLF_2448</name>
</gene>
<dbReference type="EMBL" id="PEBX01000141">
    <property type="protein sequence ID" value="PTQ55314.1"/>
    <property type="molecule type" value="Genomic_DNA"/>
</dbReference>